<dbReference type="GeneID" id="29116246"/>
<reference evidence="3 4" key="1">
    <citation type="submission" date="2016-05" db="EMBL/GenBank/DDBJ databases">
        <title>Comparative analysis of secretome profiles of manganese(II)-oxidizing ascomycete fungi.</title>
        <authorList>
            <consortium name="DOE Joint Genome Institute"/>
            <person name="Zeiner C.A."/>
            <person name="Purvine S.O."/>
            <person name="Zink E.M."/>
            <person name="Wu S."/>
            <person name="Pasa-Tolic L."/>
            <person name="Chaput D.L."/>
            <person name="Haridas S."/>
            <person name="Grigoriev I.V."/>
            <person name="Santelli C.M."/>
            <person name="Hansel C.M."/>
        </authorList>
    </citation>
    <scope>NUCLEOTIDE SEQUENCE [LARGE SCALE GENOMIC DNA]</scope>
    <source>
        <strain evidence="3 4">SRC1lrK2f</strain>
    </source>
</reference>
<feature type="domain" description="Formyl transferase N-terminal" evidence="2">
    <location>
        <begin position="34"/>
        <end position="190"/>
    </location>
</feature>
<dbReference type="InterPro" id="IPR041711">
    <property type="entry name" value="Met-tRNA-FMT_N"/>
</dbReference>
<dbReference type="RefSeq" id="XP_018383484.1">
    <property type="nucleotide sequence ID" value="XM_018530652.1"/>
</dbReference>
<evidence type="ECO:0000313" key="3">
    <source>
        <dbReference type="EMBL" id="OAG18063.1"/>
    </source>
</evidence>
<dbReference type="GO" id="GO:0005739">
    <property type="term" value="C:mitochondrion"/>
    <property type="evidence" value="ECO:0007669"/>
    <property type="project" value="TreeGrafter"/>
</dbReference>
<dbReference type="OMA" id="YGGINIH"/>
<evidence type="ECO:0000313" key="4">
    <source>
        <dbReference type="Proteomes" id="UP000077248"/>
    </source>
</evidence>
<dbReference type="KEGG" id="aalt:CC77DRAFT_210218"/>
<dbReference type="GO" id="GO:0004479">
    <property type="term" value="F:methionyl-tRNA formyltransferase activity"/>
    <property type="evidence" value="ECO:0007669"/>
    <property type="project" value="UniProtKB-EC"/>
</dbReference>
<proteinExistence type="predicted"/>
<dbReference type="VEuPathDB" id="FungiDB:CC77DRAFT_210218"/>
<dbReference type="SUPFAM" id="SSF53328">
    <property type="entry name" value="Formyltransferase"/>
    <property type="match status" value="1"/>
</dbReference>
<dbReference type="STRING" id="5599.A0A177DE94"/>
<dbReference type="Pfam" id="PF00551">
    <property type="entry name" value="Formyl_trans_N"/>
    <property type="match status" value="1"/>
</dbReference>
<gene>
    <name evidence="3" type="ORF">CC77DRAFT_210218</name>
</gene>
<name>A0A177DE94_ALTAL</name>
<dbReference type="Proteomes" id="UP000077248">
    <property type="component" value="Unassembled WGS sequence"/>
</dbReference>
<dbReference type="Gene3D" id="3.40.50.12230">
    <property type="match status" value="1"/>
</dbReference>
<evidence type="ECO:0000259" key="2">
    <source>
        <dbReference type="Pfam" id="PF00551"/>
    </source>
</evidence>
<dbReference type="InterPro" id="IPR036477">
    <property type="entry name" value="Formyl_transf_N_sf"/>
</dbReference>
<accession>A0A177DE94</accession>
<dbReference type="EMBL" id="KV441484">
    <property type="protein sequence ID" value="OAG18063.1"/>
    <property type="molecule type" value="Genomic_DNA"/>
</dbReference>
<evidence type="ECO:0000256" key="1">
    <source>
        <dbReference type="ARBA" id="ARBA00012261"/>
    </source>
</evidence>
<dbReference type="CDD" id="cd08646">
    <property type="entry name" value="FMT_core_Met-tRNA-FMT_N"/>
    <property type="match status" value="1"/>
</dbReference>
<keyword evidence="4" id="KW-1185">Reference proteome</keyword>
<dbReference type="PANTHER" id="PTHR11138">
    <property type="entry name" value="METHIONYL-TRNA FORMYLTRANSFERASE"/>
    <property type="match status" value="1"/>
</dbReference>
<protein>
    <recommendedName>
        <fullName evidence="1">methionyl-tRNA formyltransferase</fullName>
        <ecNumber evidence="1">2.1.2.9</ecNumber>
    </recommendedName>
</protein>
<dbReference type="PANTHER" id="PTHR11138:SF5">
    <property type="entry name" value="METHIONYL-TRNA FORMYLTRANSFERASE, MITOCHONDRIAL"/>
    <property type="match status" value="1"/>
</dbReference>
<keyword evidence="3" id="KW-0808">Transferase</keyword>
<dbReference type="AlphaFoldDB" id="A0A177DE94"/>
<dbReference type="InterPro" id="IPR002376">
    <property type="entry name" value="Formyl_transf_N"/>
</dbReference>
<sequence>MFCRLRGRVYSLVQTPHCRYSSTAVPARTSEPLRILFCGSDNFSIASLRAVADAKRHVPKLIESIDVVHRSAKPTGRGLKKLREVPIKQVATEELNLPTHVIDTFTGWTPPNPIDVVIAVSFGLLVPPRILNYAQYGGLNVHPSLLPDLRGPAPIEHAILKRRQYTGVSVQTLHPRHFDQGTILAQTPMPGHEISLSRDTPDMARVVEQQLATAGAEMLVDVLKQRKFVPPREDVGWYAHSNGPIDHAPKITKQDRYVDFEKHTAADVIAKWNALGDLWCLLPTGERLILHDVLDPMLPDDDEYVTMKPGLFVDSDLEGFLWFRGACGKMGNVLSSTLEGGKKGQGNAKLLQLFGPPRNPSLGDMPLMRPLHRVI</sequence>
<dbReference type="EC" id="2.1.2.9" evidence="1"/>
<organism evidence="3 4">
    <name type="scientific">Alternaria alternata</name>
    <name type="common">Alternaria rot fungus</name>
    <name type="synonym">Torula alternata</name>
    <dbReference type="NCBI Taxonomy" id="5599"/>
    <lineage>
        <taxon>Eukaryota</taxon>
        <taxon>Fungi</taxon>
        <taxon>Dikarya</taxon>
        <taxon>Ascomycota</taxon>
        <taxon>Pezizomycotina</taxon>
        <taxon>Dothideomycetes</taxon>
        <taxon>Pleosporomycetidae</taxon>
        <taxon>Pleosporales</taxon>
        <taxon>Pleosporineae</taxon>
        <taxon>Pleosporaceae</taxon>
        <taxon>Alternaria</taxon>
        <taxon>Alternaria sect. Alternaria</taxon>
        <taxon>Alternaria alternata complex</taxon>
    </lineage>
</organism>